<protein>
    <recommendedName>
        <fullName evidence="1">Cpl-7 lysozyme C-terminal domain-containing protein</fullName>
    </recommendedName>
</protein>
<dbReference type="InterPro" id="IPR013168">
    <property type="entry name" value="Cpl_7_lyso_C"/>
</dbReference>
<name>A0ABV1CQW7_9FIRM</name>
<dbReference type="Gene3D" id="2.30.30.40">
    <property type="entry name" value="SH3 Domains"/>
    <property type="match status" value="1"/>
</dbReference>
<evidence type="ECO:0000259" key="1">
    <source>
        <dbReference type="SMART" id="SM01095"/>
    </source>
</evidence>
<proteinExistence type="predicted"/>
<dbReference type="Proteomes" id="UP001470752">
    <property type="component" value="Unassembled WGS sequence"/>
</dbReference>
<evidence type="ECO:0000313" key="3">
    <source>
        <dbReference type="Proteomes" id="UP001470752"/>
    </source>
</evidence>
<feature type="domain" description="Cpl-7 lysozyme C-terminal" evidence="1">
    <location>
        <begin position="399"/>
        <end position="440"/>
    </location>
</feature>
<reference evidence="2 3" key="1">
    <citation type="submission" date="2024-04" db="EMBL/GenBank/DDBJ databases">
        <title>Human intestinal bacterial collection.</title>
        <authorList>
            <person name="Pauvert C."/>
            <person name="Hitch T.C.A."/>
            <person name="Clavel T."/>
        </authorList>
    </citation>
    <scope>NUCLEOTIDE SEQUENCE [LARGE SCALE GENOMIC DNA]</scope>
    <source>
        <strain evidence="2 3">CLA-AA-H161</strain>
    </source>
</reference>
<dbReference type="EMBL" id="JBBNFW010000187">
    <property type="protein sequence ID" value="MEQ2414295.1"/>
    <property type="molecule type" value="Genomic_DNA"/>
</dbReference>
<dbReference type="RefSeq" id="WP_349084429.1">
    <property type="nucleotide sequence ID" value="NZ_JBBNFW010000187.1"/>
</dbReference>
<dbReference type="SMART" id="SM01095">
    <property type="entry name" value="Cpl-7"/>
    <property type="match status" value="1"/>
</dbReference>
<dbReference type="Pfam" id="PF08230">
    <property type="entry name" value="CW_7"/>
    <property type="match status" value="1"/>
</dbReference>
<organism evidence="2 3">
    <name type="scientific">Blautia acetigignens</name>
    <dbReference type="NCBI Taxonomy" id="2981783"/>
    <lineage>
        <taxon>Bacteria</taxon>
        <taxon>Bacillati</taxon>
        <taxon>Bacillota</taxon>
        <taxon>Clostridia</taxon>
        <taxon>Lachnospirales</taxon>
        <taxon>Lachnospiraceae</taxon>
        <taxon>Blautia</taxon>
    </lineage>
</organism>
<evidence type="ECO:0000313" key="2">
    <source>
        <dbReference type="EMBL" id="MEQ2414295.1"/>
    </source>
</evidence>
<comment type="caution">
    <text evidence="2">The sequence shown here is derived from an EMBL/GenBank/DDBJ whole genome shotgun (WGS) entry which is preliminary data.</text>
</comment>
<accession>A0ABV1CQW7</accession>
<sequence>MKKENITVLRKILYAVESGGQVYGKQNYGAFAGVGANTPNEKAITIGAGQWYAEEARTLLLNIHKKYPKEFKKLDTAGITADLNKSWGTYGVTKTSAKGKCIIAIITSAVGIKCQDALMETQIKTYAASIEKKYGSLSDDAMMECINIIHQGGSGALTRILAKTQKPYTAKTIYTALCTDPADKSNNNQVGDYVTRQKVVYGFITKYCNKEGVNTMGYSRQAVADLVNSWVGKNEADGSYKTIIDIYNGYKGAFPRGTKMDYSWPWCACTWSAAAIKLGYTPIMPIEISCYYLIEAAKKKGIWIENDAHVPKVGEGVLYYWKDGTNFATTDCTGVPDHVGTVTEVYEKAGYFVVTEGNYSNAVKKRTMLINGRYIRGFISPKYTDNTVTPVTPAAGKDLTTVAREVILGVWGDLPERKTKLEASGYNFTDVQNKVNELLNKNVPTPSKPQNTGVTKVVAGSGAASFDKSLAGSYVTTTGLYMRHGAGKNKRAMVLIPEGTKVQNYGYYTSYNGTKWLYIQVTLNGVQYTGFSCKTYLKKQ</sequence>
<keyword evidence="3" id="KW-1185">Reference proteome</keyword>
<gene>
    <name evidence="2" type="ORF">AAAX94_14870</name>
</gene>